<feature type="region of interest" description="Disordered" evidence="1">
    <location>
        <begin position="1"/>
        <end position="115"/>
    </location>
</feature>
<proteinExistence type="predicted"/>
<feature type="compositionally biased region" description="Basic and acidic residues" evidence="1">
    <location>
        <begin position="1"/>
        <end position="10"/>
    </location>
</feature>
<feature type="region of interest" description="Disordered" evidence="1">
    <location>
        <begin position="355"/>
        <end position="420"/>
    </location>
</feature>
<feature type="compositionally biased region" description="Pro residues" evidence="1">
    <location>
        <begin position="13"/>
        <end position="29"/>
    </location>
</feature>
<evidence type="ECO:0000313" key="3">
    <source>
        <dbReference type="EMBL" id="NJP42807.1"/>
    </source>
</evidence>
<evidence type="ECO:0008006" key="5">
    <source>
        <dbReference type="Google" id="ProtNLM"/>
    </source>
</evidence>
<organism evidence="3 4">
    <name type="scientific">Actinacidiphila epipremni</name>
    <dbReference type="NCBI Taxonomy" id="2053013"/>
    <lineage>
        <taxon>Bacteria</taxon>
        <taxon>Bacillati</taxon>
        <taxon>Actinomycetota</taxon>
        <taxon>Actinomycetes</taxon>
        <taxon>Kitasatosporales</taxon>
        <taxon>Streptomycetaceae</taxon>
        <taxon>Actinacidiphila</taxon>
    </lineage>
</organism>
<protein>
    <recommendedName>
        <fullName evidence="5">DUF4232 domain-containing protein</fullName>
    </recommendedName>
</protein>
<feature type="compositionally biased region" description="Pro residues" evidence="1">
    <location>
        <begin position="396"/>
        <end position="406"/>
    </location>
</feature>
<feature type="region of interest" description="Disordered" evidence="1">
    <location>
        <begin position="189"/>
        <end position="268"/>
    </location>
</feature>
<feature type="compositionally biased region" description="Pro residues" evidence="1">
    <location>
        <begin position="359"/>
        <end position="369"/>
    </location>
</feature>
<dbReference type="RefSeq" id="WP_167981692.1">
    <property type="nucleotide sequence ID" value="NZ_JAATEJ010000003.1"/>
</dbReference>
<gene>
    <name evidence="3" type="ORF">HCN08_05190</name>
</gene>
<evidence type="ECO:0000313" key="4">
    <source>
        <dbReference type="Proteomes" id="UP000734511"/>
    </source>
</evidence>
<evidence type="ECO:0000256" key="2">
    <source>
        <dbReference type="SAM" id="Phobius"/>
    </source>
</evidence>
<accession>A0ABX0ZK19</accession>
<feature type="compositionally biased region" description="Low complexity" evidence="1">
    <location>
        <begin position="91"/>
        <end position="110"/>
    </location>
</feature>
<keyword evidence="2" id="KW-0812">Transmembrane</keyword>
<feature type="compositionally biased region" description="Polar residues" evidence="1">
    <location>
        <begin position="256"/>
        <end position="268"/>
    </location>
</feature>
<dbReference type="EMBL" id="JAATEJ010000003">
    <property type="protein sequence ID" value="NJP42807.1"/>
    <property type="molecule type" value="Genomic_DNA"/>
</dbReference>
<evidence type="ECO:0000256" key="1">
    <source>
        <dbReference type="SAM" id="MobiDB-lite"/>
    </source>
</evidence>
<sequence>MTSPDARDNSPHTPHPGSTPAPSPTPTPMNPHSSPAATEPADRTGAPSPADGAEAAQPATGAGTGDPAEPAQPAEPSLPAGHAGTAGSGEAPTPADRTGTARTAGPAAYAELDESAQEEALRDLFHAAVSGLSPAPEALDQLRRAVPARRQHRRQALAGSVAALLLFGAAVPALVHAANTRGSAAAAPAGMAGTHAAHPDEDGRMDSWGATGDPGQDRDGQDDDGSGQHSAAQGGDDPSALPTSPGVLPPQAAPACSSSQLGRGSSNAGVPDGAGRVYGWFRVANVSASPCAVPPGPGTVDVIAEGPADPSQISVVNHTAGDPASGLPTPPDDEPLILAPGQTYEVAFAWVPAATGPGGCPPPTTPPTTPSATPTPTDTGVPAPGGTSAAENPMAPDSPPGGPPGGPSSGTVQPAAISLTHTPAAGAPLIVGPTLQGACAGTVYTTSPIPADPMTAGSTS</sequence>
<dbReference type="Proteomes" id="UP000734511">
    <property type="component" value="Unassembled WGS sequence"/>
</dbReference>
<comment type="caution">
    <text evidence="3">The sequence shown here is derived from an EMBL/GenBank/DDBJ whole genome shotgun (WGS) entry which is preliminary data.</text>
</comment>
<name>A0ABX0ZK19_9ACTN</name>
<reference evidence="3 4" key="1">
    <citation type="submission" date="2020-03" db="EMBL/GenBank/DDBJ databases">
        <title>WGS of actinomycetes isolated from Thailand.</title>
        <authorList>
            <person name="Thawai C."/>
        </authorList>
    </citation>
    <scope>NUCLEOTIDE SEQUENCE [LARGE SCALE GENOMIC DNA]</scope>
    <source>
        <strain evidence="3 4">PRB2-1</strain>
    </source>
</reference>
<keyword evidence="4" id="KW-1185">Reference proteome</keyword>
<feature type="transmembrane region" description="Helical" evidence="2">
    <location>
        <begin position="156"/>
        <end position="175"/>
    </location>
</feature>
<feature type="compositionally biased region" description="Low complexity" evidence="1">
    <location>
        <begin position="370"/>
        <end position="380"/>
    </location>
</feature>
<keyword evidence="2" id="KW-0472">Membrane</keyword>
<keyword evidence="2" id="KW-1133">Transmembrane helix</keyword>
<feature type="region of interest" description="Disordered" evidence="1">
    <location>
        <begin position="440"/>
        <end position="460"/>
    </location>
</feature>